<dbReference type="HOGENOM" id="CLU_066192_44_1_6"/>
<name>M4ND31_9GAMM</name>
<dbReference type="PROSITE" id="PS50943">
    <property type="entry name" value="HTH_CROC1"/>
    <property type="match status" value="1"/>
</dbReference>
<keyword evidence="4" id="KW-1185">Reference proteome</keyword>
<dbReference type="AlphaFoldDB" id="M4ND31"/>
<dbReference type="Gene3D" id="1.10.260.40">
    <property type="entry name" value="lambda repressor-like DNA-binding domains"/>
    <property type="match status" value="1"/>
</dbReference>
<dbReference type="PANTHER" id="PTHR46558">
    <property type="entry name" value="TRACRIPTIONAL REGULATORY PROTEIN-RELATED-RELATED"/>
    <property type="match status" value="1"/>
</dbReference>
<proteinExistence type="predicted"/>
<keyword evidence="1" id="KW-0238">DNA-binding</keyword>
<dbReference type="SUPFAM" id="SSF47413">
    <property type="entry name" value="lambda repressor-like DNA-binding domains"/>
    <property type="match status" value="1"/>
</dbReference>
<evidence type="ECO:0000256" key="1">
    <source>
        <dbReference type="ARBA" id="ARBA00023125"/>
    </source>
</evidence>
<reference evidence="3 4" key="1">
    <citation type="submission" date="2012-04" db="EMBL/GenBank/DDBJ databases">
        <title>Complete genome of Rhodanobacter sp. 2APBS1.</title>
        <authorList>
            <consortium name="US DOE Joint Genome Institute"/>
            <person name="Huntemann M."/>
            <person name="Wei C.-L."/>
            <person name="Han J."/>
            <person name="Detter J.C."/>
            <person name="Han C."/>
            <person name="Tapia R."/>
            <person name="Munk A.C.C."/>
            <person name="Chen A."/>
            <person name="Krypides N."/>
            <person name="Mavromatis K."/>
            <person name="Markowitz V."/>
            <person name="Szeto E."/>
            <person name="Ivanova N."/>
            <person name="Mikhailova N."/>
            <person name="Ovchinnikova G."/>
            <person name="Pagani I."/>
            <person name="Pati A."/>
            <person name="Goodwin L."/>
            <person name="Peters L."/>
            <person name="Pitluck S."/>
            <person name="Woyke T."/>
            <person name="Prakash O."/>
            <person name="Elkins J."/>
            <person name="Brown S."/>
            <person name="Palumbo A."/>
            <person name="Hemme C."/>
            <person name="Zhou J."/>
            <person name="Watson D."/>
            <person name="Jardine P."/>
            <person name="Kostka J."/>
            <person name="Green S."/>
        </authorList>
    </citation>
    <scope>NUCLEOTIDE SEQUENCE [LARGE SCALE GENOMIC DNA]</scope>
    <source>
        <strain evidence="3 4">2APBS1</strain>
    </source>
</reference>
<organism evidence="3 4">
    <name type="scientific">Rhodanobacter denitrificans</name>
    <dbReference type="NCBI Taxonomy" id="666685"/>
    <lineage>
        <taxon>Bacteria</taxon>
        <taxon>Pseudomonadati</taxon>
        <taxon>Pseudomonadota</taxon>
        <taxon>Gammaproteobacteria</taxon>
        <taxon>Lysobacterales</taxon>
        <taxon>Rhodanobacteraceae</taxon>
        <taxon>Rhodanobacter</taxon>
    </lineage>
</organism>
<accession>M4ND31</accession>
<dbReference type="GeneID" id="72426471"/>
<evidence type="ECO:0000313" key="3">
    <source>
        <dbReference type="EMBL" id="AGG88630.1"/>
    </source>
</evidence>
<dbReference type="RefSeq" id="WP_015447424.1">
    <property type="nucleotide sequence ID" value="NC_020541.1"/>
</dbReference>
<evidence type="ECO:0000259" key="2">
    <source>
        <dbReference type="PROSITE" id="PS50943"/>
    </source>
</evidence>
<feature type="domain" description="HTH cro/C1-type" evidence="2">
    <location>
        <begin position="10"/>
        <end position="64"/>
    </location>
</feature>
<gene>
    <name evidence="3" type="ORF">R2APBS1_1485</name>
</gene>
<dbReference type="KEGG" id="rhd:R2APBS1_1485"/>
<sequence length="74" mass="8411">MHEERLANRLKILRAEKDLTQNALADLIGTTRKSINAIEMERMVPSTLLALKLARALDTPVEQLFFLTKPHGRT</sequence>
<evidence type="ECO:0000313" key="4">
    <source>
        <dbReference type="Proteomes" id="UP000011859"/>
    </source>
</evidence>
<dbReference type="InterPro" id="IPR001387">
    <property type="entry name" value="Cro/C1-type_HTH"/>
</dbReference>
<dbReference type="OrthoDB" id="3034420at2"/>
<dbReference type="Proteomes" id="UP000011859">
    <property type="component" value="Chromosome"/>
</dbReference>
<dbReference type="InterPro" id="IPR010982">
    <property type="entry name" value="Lambda_DNA-bd_dom_sf"/>
</dbReference>
<dbReference type="Pfam" id="PF01381">
    <property type="entry name" value="HTH_3"/>
    <property type="match status" value="1"/>
</dbReference>
<dbReference type="CDD" id="cd00093">
    <property type="entry name" value="HTH_XRE"/>
    <property type="match status" value="1"/>
</dbReference>
<dbReference type="PANTHER" id="PTHR46558:SF11">
    <property type="entry name" value="HTH-TYPE TRANSCRIPTIONAL REGULATOR XRE"/>
    <property type="match status" value="1"/>
</dbReference>
<dbReference type="SMART" id="SM00530">
    <property type="entry name" value="HTH_XRE"/>
    <property type="match status" value="1"/>
</dbReference>
<dbReference type="STRING" id="666685.R2APBS1_1485"/>
<dbReference type="eggNOG" id="COG1476">
    <property type="taxonomic scope" value="Bacteria"/>
</dbReference>
<dbReference type="GO" id="GO:0003677">
    <property type="term" value="F:DNA binding"/>
    <property type="evidence" value="ECO:0007669"/>
    <property type="project" value="UniProtKB-KW"/>
</dbReference>
<protein>
    <submittedName>
        <fullName evidence="3">Putative transcriptional regulator</fullName>
    </submittedName>
</protein>
<dbReference type="EMBL" id="CP003470">
    <property type="protein sequence ID" value="AGG88630.1"/>
    <property type="molecule type" value="Genomic_DNA"/>
</dbReference>